<reference evidence="15 16" key="1">
    <citation type="submission" date="2024-08" db="EMBL/GenBank/DDBJ databases">
        <title>Tateyamaria sp. nov., isolated from marine algae.</title>
        <authorList>
            <person name="Choi B.J."/>
            <person name="Kim J.M."/>
            <person name="Lee J.K."/>
            <person name="Choi D.G."/>
            <person name="Bayburt H."/>
            <person name="Baek J.H."/>
            <person name="Han D.M."/>
            <person name="Jeon C.O."/>
        </authorList>
    </citation>
    <scope>NUCLEOTIDE SEQUENCE [LARGE SCALE GENOMIC DNA]</scope>
    <source>
        <strain evidence="15 16">KMU-156</strain>
    </source>
</reference>
<comment type="catalytic activity">
    <reaction evidence="11">
        <text>[GlcNAc-(1-&gt;4)-Mur2Ac(oyl-L-Ala-gamma-D-Glu-L-Lys-D-Ala-D-Ala)](n)-di-trans,octa-cis-undecaprenyl diphosphate + beta-D-GlcNAc-(1-&gt;4)-Mur2Ac(oyl-L-Ala-gamma-D-Glu-L-Lys-D-Ala-D-Ala)-di-trans,octa-cis-undecaprenyl diphosphate = [GlcNAc-(1-&gt;4)-Mur2Ac(oyl-L-Ala-gamma-D-Glu-L-Lys-D-Ala-D-Ala)](n+1)-di-trans,octa-cis-undecaprenyl diphosphate + di-trans,octa-cis-undecaprenyl diphosphate + H(+)</text>
        <dbReference type="Rhea" id="RHEA:23708"/>
        <dbReference type="Rhea" id="RHEA-COMP:9602"/>
        <dbReference type="Rhea" id="RHEA-COMP:9603"/>
        <dbReference type="ChEBI" id="CHEBI:15378"/>
        <dbReference type="ChEBI" id="CHEBI:58405"/>
        <dbReference type="ChEBI" id="CHEBI:60033"/>
        <dbReference type="ChEBI" id="CHEBI:78435"/>
        <dbReference type="EC" id="2.4.99.28"/>
    </reaction>
</comment>
<evidence type="ECO:0000256" key="8">
    <source>
        <dbReference type="ARBA" id="ARBA00022801"/>
    </source>
</evidence>
<comment type="caution">
    <text evidence="15">The sequence shown here is derived from an EMBL/GenBank/DDBJ whole genome shotgun (WGS) entry which is preliminary data.</text>
</comment>
<feature type="domain" description="Penicillin-binding protein transpeptidase" evidence="12">
    <location>
        <begin position="281"/>
        <end position="490"/>
    </location>
</feature>
<gene>
    <name evidence="15" type="primary">pbpC</name>
    <name evidence="15" type="ORF">ACERZ8_06395</name>
</gene>
<dbReference type="SUPFAM" id="SSF56601">
    <property type="entry name" value="beta-lactamase/transpeptidase-like"/>
    <property type="match status" value="1"/>
</dbReference>
<comment type="similarity">
    <text evidence="2">In the C-terminal section; belongs to the transpeptidase family.</text>
</comment>
<evidence type="ECO:0000256" key="1">
    <source>
        <dbReference type="ARBA" id="ARBA00004752"/>
    </source>
</evidence>
<dbReference type="InterPro" id="IPR050396">
    <property type="entry name" value="Glycosyltr_51/Transpeptidase"/>
</dbReference>
<keyword evidence="6" id="KW-0328">Glycosyltransferase</keyword>
<evidence type="ECO:0000256" key="2">
    <source>
        <dbReference type="ARBA" id="ARBA00007090"/>
    </source>
</evidence>
<keyword evidence="8" id="KW-0378">Hydrolase</keyword>
<keyword evidence="7" id="KW-0808">Transferase</keyword>
<evidence type="ECO:0000313" key="15">
    <source>
        <dbReference type="EMBL" id="MFL4469515.1"/>
    </source>
</evidence>
<dbReference type="Pfam" id="PF00912">
    <property type="entry name" value="Transgly"/>
    <property type="match status" value="1"/>
</dbReference>
<evidence type="ECO:0000256" key="3">
    <source>
        <dbReference type="ARBA" id="ARBA00007739"/>
    </source>
</evidence>
<keyword evidence="9" id="KW-0511">Multifunctional enzyme</keyword>
<dbReference type="NCBIfam" id="TIGR02073">
    <property type="entry name" value="PBP_1c"/>
    <property type="match status" value="1"/>
</dbReference>
<dbReference type="InterPro" id="IPR036950">
    <property type="entry name" value="PBP_transglycosylase"/>
</dbReference>
<evidence type="ECO:0000256" key="9">
    <source>
        <dbReference type="ARBA" id="ARBA00023268"/>
    </source>
</evidence>
<organism evidence="15 16">
    <name type="scientific">Tateyamaria armeniaca</name>
    <dbReference type="NCBI Taxonomy" id="2518930"/>
    <lineage>
        <taxon>Bacteria</taxon>
        <taxon>Pseudomonadati</taxon>
        <taxon>Pseudomonadota</taxon>
        <taxon>Alphaproteobacteria</taxon>
        <taxon>Rhodobacterales</taxon>
        <taxon>Roseobacteraceae</taxon>
        <taxon>Tateyamaria</taxon>
    </lineage>
</organism>
<evidence type="ECO:0000259" key="13">
    <source>
        <dbReference type="Pfam" id="PF00912"/>
    </source>
</evidence>
<evidence type="ECO:0000256" key="5">
    <source>
        <dbReference type="ARBA" id="ARBA00022670"/>
    </source>
</evidence>
<keyword evidence="5" id="KW-0645">Protease</keyword>
<dbReference type="PANTHER" id="PTHR32282">
    <property type="entry name" value="BINDING PROTEIN TRANSPEPTIDASE, PUTATIVE-RELATED"/>
    <property type="match status" value="1"/>
</dbReference>
<dbReference type="EC" id="2.4.99.28" evidence="10"/>
<keyword evidence="16" id="KW-1185">Reference proteome</keyword>
<evidence type="ECO:0000256" key="7">
    <source>
        <dbReference type="ARBA" id="ARBA00022679"/>
    </source>
</evidence>
<dbReference type="InterPro" id="IPR023346">
    <property type="entry name" value="Lysozyme-like_dom_sf"/>
</dbReference>
<evidence type="ECO:0000259" key="14">
    <source>
        <dbReference type="Pfam" id="PF06832"/>
    </source>
</evidence>
<accession>A0ABW8UQX1</accession>
<dbReference type="InterPro" id="IPR012338">
    <property type="entry name" value="Beta-lactam/transpept-like"/>
</dbReference>
<dbReference type="RefSeq" id="WP_407591364.1">
    <property type="nucleotide sequence ID" value="NZ_JBHDIY010000002.1"/>
</dbReference>
<dbReference type="Gene3D" id="1.10.3810.10">
    <property type="entry name" value="Biosynthetic peptidoglycan transglycosylase-like"/>
    <property type="match status" value="1"/>
</dbReference>
<protein>
    <recommendedName>
        <fullName evidence="10">peptidoglycan glycosyltransferase</fullName>
        <ecNumber evidence="10">2.4.99.28</ecNumber>
    </recommendedName>
</protein>
<dbReference type="Pfam" id="PF00905">
    <property type="entry name" value="Transpeptidase"/>
    <property type="match status" value="1"/>
</dbReference>
<dbReference type="InterPro" id="IPR011815">
    <property type="entry name" value="PBP_1c"/>
</dbReference>
<comment type="similarity">
    <text evidence="3">In the N-terminal section; belongs to the glycosyltransferase 51 family.</text>
</comment>
<name>A0ABW8UQX1_9RHOB</name>
<keyword evidence="4" id="KW-0121">Carboxypeptidase</keyword>
<dbReference type="Pfam" id="PF06832">
    <property type="entry name" value="BiPBP_C"/>
    <property type="match status" value="1"/>
</dbReference>
<dbReference type="EMBL" id="JBHDIY010000002">
    <property type="protein sequence ID" value="MFL4469515.1"/>
    <property type="molecule type" value="Genomic_DNA"/>
</dbReference>
<evidence type="ECO:0000313" key="16">
    <source>
        <dbReference type="Proteomes" id="UP001627408"/>
    </source>
</evidence>
<feature type="domain" description="Glycosyl transferase family 51" evidence="13">
    <location>
        <begin position="48"/>
        <end position="214"/>
    </location>
</feature>
<evidence type="ECO:0000256" key="6">
    <source>
        <dbReference type="ARBA" id="ARBA00022676"/>
    </source>
</evidence>
<dbReference type="InterPro" id="IPR001460">
    <property type="entry name" value="PCN-bd_Tpept"/>
</dbReference>
<evidence type="ECO:0000259" key="12">
    <source>
        <dbReference type="Pfam" id="PF00905"/>
    </source>
</evidence>
<dbReference type="PANTHER" id="PTHR32282:SF15">
    <property type="entry name" value="PENICILLIN-BINDING PROTEIN 1C"/>
    <property type="match status" value="1"/>
</dbReference>
<comment type="pathway">
    <text evidence="1">Cell wall biogenesis; peptidoglycan biosynthesis.</text>
</comment>
<evidence type="ECO:0000256" key="11">
    <source>
        <dbReference type="ARBA" id="ARBA00049902"/>
    </source>
</evidence>
<dbReference type="InterPro" id="IPR009647">
    <property type="entry name" value="PBP_C"/>
</dbReference>
<dbReference type="Proteomes" id="UP001627408">
    <property type="component" value="Unassembled WGS sequence"/>
</dbReference>
<proteinExistence type="inferred from homology"/>
<dbReference type="Gene3D" id="3.40.710.10">
    <property type="entry name" value="DD-peptidase/beta-lactamase superfamily"/>
    <property type="match status" value="1"/>
</dbReference>
<dbReference type="SUPFAM" id="SSF53955">
    <property type="entry name" value="Lysozyme-like"/>
    <property type="match status" value="1"/>
</dbReference>
<dbReference type="InterPro" id="IPR001264">
    <property type="entry name" value="Glyco_trans_51"/>
</dbReference>
<sequence length="652" mass="69531">MLLFSAGLLHDSWDGWVIRTDVPSVLATASVEMQDRNGTLMRAFAVEDGRVRLAVAPGSVDSTLTDMLIQYEDKRFYQHNGVDGRAMARAVAQALASGRVVSGGSTLTMQVARLLENSGTGSLYGKLRQIRLAWALERQLSKDEILHLYLQHAPYGGRIEGVRSAAFVWFGKEPKRLSPAQAALLVALPQSPETRRPDRHPEAARAARDRVLARVGAAPSVADVPRAMRPMPRLAPHLADALRAENSAKQRFVTTLIAPLQTRMEGLIRTHAAAQATGVSMAMIVVDHHTGDVLARVGAPNYSDADGNLGFVDMTRAKRSPGSTLKPLIYALAFDRGLAHPDTIFADRPTRFDRYAPQNFDGQFRGDVTARTALAQSLNIPPVALTEALGPSRLMASLRAFGAKPVLKGQPGLAVALGGVGMSLEDIARVYAGLAQLGKTVPISDQRQKALAPRQVIAPRAAWQVGDILRSIAPPAGAPSGLAYKTGTSYGHRDAWAFGYDGRHVIGVWIGRPDGTPVPGAFGSDHAAPLLFEAFGRLKSKLDHAPPPPADTLILTTAELPFPLRRFGPAKPAASGPAVAFPPDGAVLENADTVIKVEGGTLPLTVLLNGAPVASNLRKRHVSVGLRSRGFSDISVIDAAGRSARVAVELRP</sequence>
<evidence type="ECO:0000256" key="10">
    <source>
        <dbReference type="ARBA" id="ARBA00044770"/>
    </source>
</evidence>
<feature type="domain" description="Penicillin-binding C-terminal" evidence="14">
    <location>
        <begin position="573"/>
        <end position="647"/>
    </location>
</feature>
<evidence type="ECO:0000256" key="4">
    <source>
        <dbReference type="ARBA" id="ARBA00022645"/>
    </source>
</evidence>